<proteinExistence type="predicted"/>
<dbReference type="AlphaFoldDB" id="A0A914SE35"/>
<evidence type="ECO:0000313" key="1">
    <source>
        <dbReference type="Proteomes" id="UP000887564"/>
    </source>
</evidence>
<protein>
    <submittedName>
        <fullName evidence="2">Uncharacterized protein</fullName>
    </submittedName>
</protein>
<accession>A0A914SE35</accession>
<dbReference type="WBParaSite" id="PEQ_0001232601-mRNA-1">
    <property type="protein sequence ID" value="PEQ_0001232601-mRNA-1"/>
    <property type="gene ID" value="PEQ_0001232601"/>
</dbReference>
<evidence type="ECO:0000313" key="2">
    <source>
        <dbReference type="WBParaSite" id="PEQ_0001232601-mRNA-1"/>
    </source>
</evidence>
<organism evidence="1 2">
    <name type="scientific">Parascaris equorum</name>
    <name type="common">Equine roundworm</name>
    <dbReference type="NCBI Taxonomy" id="6256"/>
    <lineage>
        <taxon>Eukaryota</taxon>
        <taxon>Metazoa</taxon>
        <taxon>Ecdysozoa</taxon>
        <taxon>Nematoda</taxon>
        <taxon>Chromadorea</taxon>
        <taxon>Rhabditida</taxon>
        <taxon>Spirurina</taxon>
        <taxon>Ascaridomorpha</taxon>
        <taxon>Ascaridoidea</taxon>
        <taxon>Ascarididae</taxon>
        <taxon>Parascaris</taxon>
    </lineage>
</organism>
<dbReference type="Proteomes" id="UP000887564">
    <property type="component" value="Unplaced"/>
</dbReference>
<reference evidence="2" key="1">
    <citation type="submission" date="2022-11" db="UniProtKB">
        <authorList>
            <consortium name="WormBaseParasite"/>
        </authorList>
    </citation>
    <scope>IDENTIFICATION</scope>
</reference>
<name>A0A914SE35_PAREQ</name>
<sequence length="69" mass="7809">MAVGRRRYKMRTANAYDVHFATCSASCISASPTVSDHCSWWCTSLRGLTYCVRCCVYSPPHAPCCYCRF</sequence>
<keyword evidence="1" id="KW-1185">Reference proteome</keyword>